<dbReference type="PATRIC" id="fig|47500.8.peg.2156"/>
<proteinExistence type="predicted"/>
<dbReference type="STRING" id="47500.AF333_27990"/>
<feature type="transmembrane region" description="Helical" evidence="1">
    <location>
        <begin position="201"/>
        <end position="218"/>
    </location>
</feature>
<keyword evidence="1" id="KW-1133">Transmembrane helix</keyword>
<feature type="transmembrane region" description="Helical" evidence="1">
    <location>
        <begin position="21"/>
        <end position="38"/>
    </location>
</feature>
<reference evidence="3 5" key="2">
    <citation type="submission" date="2016-10" db="EMBL/GenBank/DDBJ databases">
        <authorList>
            <person name="de Groot N.N."/>
        </authorList>
    </citation>
    <scope>NUCLEOTIDE SEQUENCE [LARGE SCALE GENOMIC DNA]</scope>
    <source>
        <strain evidence="3 5">DSM 2895</strain>
    </source>
</reference>
<dbReference type="EMBL" id="FNED01000014">
    <property type="protein sequence ID" value="SDJ23181.1"/>
    <property type="molecule type" value="Genomic_DNA"/>
</dbReference>
<accession>A0A0D1VG53</accession>
<dbReference type="GeneID" id="42308973"/>
<dbReference type="OrthoDB" id="2475887at2"/>
<evidence type="ECO:0000313" key="4">
    <source>
        <dbReference type="Proteomes" id="UP000037269"/>
    </source>
</evidence>
<reference evidence="2 4" key="1">
    <citation type="submission" date="2015-07" db="EMBL/GenBank/DDBJ databases">
        <title>Fjat-14205 dsm 2895.</title>
        <authorList>
            <person name="Liu B."/>
            <person name="Wang J."/>
            <person name="Zhu Y."/>
            <person name="Liu G."/>
            <person name="Chen Q."/>
            <person name="Chen Z."/>
            <person name="Lan J."/>
            <person name="Che J."/>
            <person name="Ge C."/>
            <person name="Shi H."/>
            <person name="Pan Z."/>
            <person name="Liu X."/>
        </authorList>
    </citation>
    <scope>NUCLEOTIDE SEQUENCE [LARGE SCALE GENOMIC DNA]</scope>
    <source>
        <strain evidence="2 4">DSM 2895</strain>
    </source>
</reference>
<sequence>MINWYQTNNKEENKHKRTPSRLFKYVTIVLFIIVILFIRREATFLYWGYFYNWGYFCISAVVTLGFFTLTGYKIYKYYYTIYQRMTEHDILRYAIANNGVISPGKISLYTYETQQSILPMMNKWHKENLVSIVSLDNGVRLYQLPNCTGDHSVYKPVVYYDNNPIFLVNTFMVHMILNFIWAFMCWIIGGCILALFEVPGIIIFCIGWIILYAGFVLIKAVEQHRLTEEEERLGVRLATQTGGILTVHELACALSITMEEAYRKLQKWESEGVVLRLPQEENIPVYRMGGVLSMEERLSAERV</sequence>
<dbReference type="Proteomes" id="UP000182836">
    <property type="component" value="Unassembled WGS sequence"/>
</dbReference>
<feature type="transmembrane region" description="Helical" evidence="1">
    <location>
        <begin position="175"/>
        <end position="195"/>
    </location>
</feature>
<gene>
    <name evidence="2" type="ORF">AF333_27990</name>
    <name evidence="3" type="ORF">SAMN04487909_11426</name>
</gene>
<keyword evidence="1" id="KW-0472">Membrane</keyword>
<dbReference type="RefSeq" id="WP_043064394.1">
    <property type="nucleotide sequence ID" value="NZ_BJOA01000063.1"/>
</dbReference>
<dbReference type="EMBL" id="LGUG01000009">
    <property type="protein sequence ID" value="KON90864.1"/>
    <property type="molecule type" value="Genomic_DNA"/>
</dbReference>
<feature type="transmembrane region" description="Helical" evidence="1">
    <location>
        <begin position="50"/>
        <end position="75"/>
    </location>
</feature>
<protein>
    <submittedName>
        <fullName evidence="2">Uncharacterized protein</fullName>
    </submittedName>
</protein>
<evidence type="ECO:0000256" key="1">
    <source>
        <dbReference type="SAM" id="Phobius"/>
    </source>
</evidence>
<evidence type="ECO:0000313" key="2">
    <source>
        <dbReference type="EMBL" id="KON90864.1"/>
    </source>
</evidence>
<dbReference type="AlphaFoldDB" id="A0A0D1VG53"/>
<keyword evidence="4" id="KW-1185">Reference proteome</keyword>
<evidence type="ECO:0000313" key="3">
    <source>
        <dbReference type="EMBL" id="SDJ23181.1"/>
    </source>
</evidence>
<evidence type="ECO:0000313" key="5">
    <source>
        <dbReference type="Proteomes" id="UP000182836"/>
    </source>
</evidence>
<dbReference type="Proteomes" id="UP000037269">
    <property type="component" value="Unassembled WGS sequence"/>
</dbReference>
<keyword evidence="1" id="KW-0812">Transmembrane</keyword>
<organism evidence="2 4">
    <name type="scientific">Aneurinibacillus migulanus</name>
    <name type="common">Bacillus migulanus</name>
    <dbReference type="NCBI Taxonomy" id="47500"/>
    <lineage>
        <taxon>Bacteria</taxon>
        <taxon>Bacillati</taxon>
        <taxon>Bacillota</taxon>
        <taxon>Bacilli</taxon>
        <taxon>Bacillales</taxon>
        <taxon>Paenibacillaceae</taxon>
        <taxon>Aneurinibacillus group</taxon>
        <taxon>Aneurinibacillus</taxon>
    </lineage>
</organism>
<name>A0A0D1VG53_ANEMI</name>